<organism evidence="1 2">
    <name type="scientific">Oleiphilus messinensis</name>
    <dbReference type="NCBI Taxonomy" id="141451"/>
    <lineage>
        <taxon>Bacteria</taxon>
        <taxon>Pseudomonadati</taxon>
        <taxon>Pseudomonadota</taxon>
        <taxon>Gammaproteobacteria</taxon>
        <taxon>Oceanospirillales</taxon>
        <taxon>Oleiphilaceae</taxon>
        <taxon>Oleiphilus</taxon>
    </lineage>
</organism>
<dbReference type="RefSeq" id="WP_087463086.1">
    <property type="nucleotide sequence ID" value="NZ_CP021425.1"/>
</dbReference>
<dbReference type="EMBL" id="CP021425">
    <property type="protein sequence ID" value="ARU58289.1"/>
    <property type="molecule type" value="Genomic_DNA"/>
</dbReference>
<gene>
    <name evidence="1" type="ORF">OLMES_4280</name>
</gene>
<dbReference type="Proteomes" id="UP000196027">
    <property type="component" value="Chromosome"/>
</dbReference>
<evidence type="ECO:0000313" key="2">
    <source>
        <dbReference type="Proteomes" id="UP000196027"/>
    </source>
</evidence>
<dbReference type="AlphaFoldDB" id="A0A1Y0IDP6"/>
<keyword evidence="2" id="KW-1185">Reference proteome</keyword>
<name>A0A1Y0IDP6_9GAMM</name>
<accession>A0A1Y0IDP6</accession>
<reference evidence="1 2" key="1">
    <citation type="submission" date="2017-05" db="EMBL/GenBank/DDBJ databases">
        <title>Genomic insights into alkan degradation activity of Oleiphilus messinensis.</title>
        <authorList>
            <person name="Kozyavkin S.A."/>
            <person name="Slesarev A.I."/>
            <person name="Golyshin P.N."/>
            <person name="Korzhenkov A."/>
            <person name="Golyshina O.N."/>
            <person name="Toshchakov S.V."/>
        </authorList>
    </citation>
    <scope>NUCLEOTIDE SEQUENCE [LARGE SCALE GENOMIC DNA]</scope>
    <source>
        <strain evidence="1 2">ME102</strain>
    </source>
</reference>
<protein>
    <submittedName>
        <fullName evidence="1">Uncharacterized protein</fullName>
    </submittedName>
</protein>
<sequence length="79" mass="9354">MPAKQHTPSDNSGQQVELVINSLDEEIQHFERRITLLSATKQKQLSYQQLIETYQEMIRVRKIIKKDLEKIQRHNNHSA</sequence>
<evidence type="ECO:0000313" key="1">
    <source>
        <dbReference type="EMBL" id="ARU58289.1"/>
    </source>
</evidence>
<proteinExistence type="predicted"/>
<dbReference type="KEGG" id="ome:OLMES_4280"/>